<dbReference type="Proteomes" id="UP001165082">
    <property type="component" value="Unassembled WGS sequence"/>
</dbReference>
<evidence type="ECO:0000256" key="1">
    <source>
        <dbReference type="SAM" id="MobiDB-lite"/>
    </source>
</evidence>
<sequence>TLRHFICFATNMPPTSMQSSSNEQSSDQMEIDTDPNMSSASSSSMQSRVILSQETLDQVTKATMQAYAHVELSILRNSTSSWNKSQLLNVMLHQAANKPNPKPIYLPKKGTAAKDSQKPQSQASDGVGSPGNEEMPERPRKRQKGSSTKKNKGNSPPGKKNRGAVKKGKETDPLKQPEPPTLPLHPDIHRKEFFGLRDPTSRVSVALWLLPEKFLRLLHKRTDEERKRWRPDVRIQESGEEGALAEIALQVKYLEWNLLFMPSCGSGDHIAKEGVAFAVGGNYAPDTCFEFKDANGRGTCTTMEMIAQALGGDLDPISLFSDLLQAPIAITQPSGRKFNSERHVRSQYYIEEIRPLVVEVLRKRMLKLQEAGHNGMNWLLFGKGKHLTPMIKEAAEGIEKFPVNIETCGHFSALAYASPNITEAFAKQIDEAFNKWKGWGVEEEKEADDDMFLNNVKAAVEALKNEDMEGFAKLPPGARFVAGGEFGLQKIEEMRKLIEEKLNNDPAFVKEVEAAKVAWKPSMSKDEKNEWKKRHPNALVRMEAGQALRFTVERGQGMIARGERASTAGKRATKRNNVFVVSVYRSATDNCAPPK</sequence>
<dbReference type="EMBL" id="BRXZ01004532">
    <property type="protein sequence ID" value="GMH50673.1"/>
    <property type="molecule type" value="Genomic_DNA"/>
</dbReference>
<accession>A0A9W7DPM5</accession>
<evidence type="ECO:0000313" key="2">
    <source>
        <dbReference type="EMBL" id="GMH50673.1"/>
    </source>
</evidence>
<feature type="region of interest" description="Disordered" evidence="1">
    <location>
        <begin position="99"/>
        <end position="186"/>
    </location>
</feature>
<name>A0A9W7DPM5_9STRA</name>
<protein>
    <submittedName>
        <fullName evidence="2">Uncharacterized protein</fullName>
    </submittedName>
</protein>
<dbReference type="AlphaFoldDB" id="A0A9W7DPM5"/>
<gene>
    <name evidence="2" type="ORF">TrRE_jg13601</name>
</gene>
<evidence type="ECO:0000313" key="3">
    <source>
        <dbReference type="Proteomes" id="UP001165082"/>
    </source>
</evidence>
<organism evidence="2 3">
    <name type="scientific">Triparma retinervis</name>
    <dbReference type="NCBI Taxonomy" id="2557542"/>
    <lineage>
        <taxon>Eukaryota</taxon>
        <taxon>Sar</taxon>
        <taxon>Stramenopiles</taxon>
        <taxon>Ochrophyta</taxon>
        <taxon>Bolidophyceae</taxon>
        <taxon>Parmales</taxon>
        <taxon>Triparmaceae</taxon>
        <taxon>Triparma</taxon>
    </lineage>
</organism>
<feature type="region of interest" description="Disordered" evidence="1">
    <location>
        <begin position="13"/>
        <end position="48"/>
    </location>
</feature>
<comment type="caution">
    <text evidence="2">The sequence shown here is derived from an EMBL/GenBank/DDBJ whole genome shotgun (WGS) entry which is preliminary data.</text>
</comment>
<feature type="non-terminal residue" evidence="2">
    <location>
        <position position="1"/>
    </location>
</feature>
<feature type="compositionally biased region" description="Low complexity" evidence="1">
    <location>
        <begin position="16"/>
        <end position="28"/>
    </location>
</feature>
<feature type="compositionally biased region" description="Basic residues" evidence="1">
    <location>
        <begin position="139"/>
        <end position="152"/>
    </location>
</feature>
<proteinExistence type="predicted"/>
<keyword evidence="3" id="KW-1185">Reference proteome</keyword>
<reference evidence="2" key="1">
    <citation type="submission" date="2022-07" db="EMBL/GenBank/DDBJ databases">
        <title>Genome analysis of Parmales, a sister group of diatoms, reveals the evolutionary specialization of diatoms from phago-mixotrophs to photoautotrophs.</title>
        <authorList>
            <person name="Ban H."/>
            <person name="Sato S."/>
            <person name="Yoshikawa S."/>
            <person name="Kazumasa Y."/>
            <person name="Nakamura Y."/>
            <person name="Ichinomiya M."/>
            <person name="Saitoh K."/>
            <person name="Sato N."/>
            <person name="Blanc-Mathieu R."/>
            <person name="Endo H."/>
            <person name="Kuwata A."/>
            <person name="Ogata H."/>
        </authorList>
    </citation>
    <scope>NUCLEOTIDE SEQUENCE</scope>
</reference>
<feature type="compositionally biased region" description="Low complexity" evidence="1">
    <location>
        <begin position="37"/>
        <end position="47"/>
    </location>
</feature>